<dbReference type="AlphaFoldDB" id="A0A645IX48"/>
<organism evidence="1">
    <name type="scientific">bioreactor metagenome</name>
    <dbReference type="NCBI Taxonomy" id="1076179"/>
    <lineage>
        <taxon>unclassified sequences</taxon>
        <taxon>metagenomes</taxon>
        <taxon>ecological metagenomes</taxon>
    </lineage>
</organism>
<name>A0A645IX48_9ZZZZ</name>
<sequence>MAGYALFGKRTFDYVLRGNAGVVRAGQPEHLVSLHPLRAAENVLQRVVERVSDVKRTRHVGRRYDD</sequence>
<accession>A0A645IX48</accession>
<gene>
    <name evidence="1" type="ORF">SDC9_203430</name>
</gene>
<dbReference type="AntiFam" id="ANF00083">
    <property type="entry name" value="Shadow ORF (opposite leuS)"/>
</dbReference>
<proteinExistence type="predicted"/>
<comment type="caution">
    <text evidence="1">The sequence shown here is derived from an EMBL/GenBank/DDBJ whole genome shotgun (WGS) entry which is preliminary data.</text>
</comment>
<protein>
    <submittedName>
        <fullName evidence="1">Uncharacterized protein</fullName>
    </submittedName>
</protein>
<reference evidence="1" key="1">
    <citation type="submission" date="2019-08" db="EMBL/GenBank/DDBJ databases">
        <authorList>
            <person name="Kucharzyk K."/>
            <person name="Murdoch R.W."/>
            <person name="Higgins S."/>
            <person name="Loffler F."/>
        </authorList>
    </citation>
    <scope>NUCLEOTIDE SEQUENCE</scope>
</reference>
<evidence type="ECO:0000313" key="1">
    <source>
        <dbReference type="EMBL" id="MPN55746.1"/>
    </source>
</evidence>
<dbReference type="EMBL" id="VSSQ01125322">
    <property type="protein sequence ID" value="MPN55746.1"/>
    <property type="molecule type" value="Genomic_DNA"/>
</dbReference>